<dbReference type="PANTHER" id="PTHR43674">
    <property type="entry name" value="NITRILASE C965.09-RELATED"/>
    <property type="match status" value="1"/>
</dbReference>
<dbReference type="InterPro" id="IPR050345">
    <property type="entry name" value="Aliph_Amidase/BUP"/>
</dbReference>
<dbReference type="SUPFAM" id="SSF56317">
    <property type="entry name" value="Carbon-nitrogen hydrolase"/>
    <property type="match status" value="1"/>
</dbReference>
<gene>
    <name evidence="3" type="ORF">JFP838_05315</name>
</gene>
<sequence>MKIGLASKEFINKDIEKNTDTIIKSMIEAKENNAHMICFGEAFLQGFDSLSWNYEKDKEMALSLSSLPIKILCNYAKKIGICVSFGYIENYKGLLYCSYMTINENGEIINNFRRVSPGWKESYADPTHYKEGSTFPTFKYKDLTFLVGLCGDFWHEKNIDMVSKIKKDIVLWPLFVDFSIQEFESQFKKEYAEQANKLKSKVLFINSISKESKAFGGSFEFLNGDILNELPMGTEDILYVEI</sequence>
<dbReference type="Proteomes" id="UP000070260">
    <property type="component" value="Chromosome"/>
</dbReference>
<keyword evidence="1 3" id="KW-0378">Hydrolase</keyword>
<dbReference type="AlphaFoldDB" id="A0A127EGX1"/>
<dbReference type="RefSeq" id="WP_061427054.1">
    <property type="nucleotide sequence ID" value="NZ_CATNZO010000001.1"/>
</dbReference>
<name>A0A127EGX1_CLOPF</name>
<dbReference type="InterPro" id="IPR003010">
    <property type="entry name" value="C-N_Hydrolase"/>
</dbReference>
<organism evidence="3 4">
    <name type="scientific">Clostridium perfringens</name>
    <dbReference type="NCBI Taxonomy" id="1502"/>
    <lineage>
        <taxon>Bacteria</taxon>
        <taxon>Bacillati</taxon>
        <taxon>Bacillota</taxon>
        <taxon>Clostridia</taxon>
        <taxon>Eubacteriales</taxon>
        <taxon>Clostridiaceae</taxon>
        <taxon>Clostridium</taxon>
    </lineage>
</organism>
<dbReference type="PROSITE" id="PS50263">
    <property type="entry name" value="CN_HYDROLASE"/>
    <property type="match status" value="1"/>
</dbReference>
<dbReference type="InterPro" id="IPR036526">
    <property type="entry name" value="C-N_Hydrolase_sf"/>
</dbReference>
<accession>A0A127EGX1</accession>
<evidence type="ECO:0000313" key="4">
    <source>
        <dbReference type="Proteomes" id="UP000070260"/>
    </source>
</evidence>
<dbReference type="EMBL" id="CP010994">
    <property type="protein sequence ID" value="AMN35194.1"/>
    <property type="molecule type" value="Genomic_DNA"/>
</dbReference>
<protein>
    <submittedName>
        <fullName evidence="3">Hydrolase</fullName>
    </submittedName>
</protein>
<proteinExistence type="predicted"/>
<evidence type="ECO:0000313" key="3">
    <source>
        <dbReference type="EMBL" id="AMN35194.1"/>
    </source>
</evidence>
<dbReference type="Pfam" id="PF00795">
    <property type="entry name" value="CN_hydrolase"/>
    <property type="match status" value="1"/>
</dbReference>
<evidence type="ECO:0000259" key="2">
    <source>
        <dbReference type="PROSITE" id="PS50263"/>
    </source>
</evidence>
<feature type="domain" description="CN hydrolase" evidence="2">
    <location>
        <begin position="1"/>
        <end position="242"/>
    </location>
</feature>
<dbReference type="Gene3D" id="3.60.110.10">
    <property type="entry name" value="Carbon-nitrogen hydrolase"/>
    <property type="match status" value="1"/>
</dbReference>
<dbReference type="GO" id="GO:0016811">
    <property type="term" value="F:hydrolase activity, acting on carbon-nitrogen (but not peptide) bonds, in linear amides"/>
    <property type="evidence" value="ECO:0007669"/>
    <property type="project" value="UniProtKB-ARBA"/>
</dbReference>
<dbReference type="PANTHER" id="PTHR43674:SF2">
    <property type="entry name" value="BETA-UREIDOPROPIONASE"/>
    <property type="match status" value="1"/>
</dbReference>
<dbReference type="CDD" id="cd07197">
    <property type="entry name" value="nitrilase"/>
    <property type="match status" value="1"/>
</dbReference>
<evidence type="ECO:0000256" key="1">
    <source>
        <dbReference type="ARBA" id="ARBA00022801"/>
    </source>
</evidence>
<dbReference type="PATRIC" id="fig|1502.177.peg.1065"/>
<reference evidence="3 4" key="1">
    <citation type="journal article" date="2016" name="PLoS ONE">
        <title>Plasmid Characterization and Chromosome Analysis of Two netF+ Clostridium perfringens Isolates Associated with Foal and Canine Necrotizing Enteritis.</title>
        <authorList>
            <person name="Mehdizadeh Gohari I."/>
            <person name="Kropinski A.M."/>
            <person name="Weese S.J."/>
            <person name="Parreira V.R."/>
            <person name="Whitehead A.E."/>
            <person name="Boerlin P."/>
            <person name="Prescott J.F."/>
        </authorList>
    </citation>
    <scope>NUCLEOTIDE SEQUENCE [LARGE SCALE GENOMIC DNA]</scope>
    <source>
        <strain evidence="3 4">JP838</strain>
    </source>
</reference>
<dbReference type="OrthoDB" id="9811121at2"/>